<reference evidence="2 3" key="1">
    <citation type="submission" date="2018-01" db="EMBL/GenBank/DDBJ databases">
        <title>Draft genome sequences of clinical isolates and type strains of oral Veillonella including Veillonella infantum sp., nov.</title>
        <authorList>
            <person name="Mashima I."/>
            <person name="Liao Y.-C."/>
            <person name="Sabharwal A."/>
            <person name="Haase E.M."/>
            <person name="Nakazawa F."/>
            <person name="Scannapieco F.A."/>
        </authorList>
    </citation>
    <scope>NUCLEOTIDE SEQUENCE [LARGE SCALE GENOMIC DNA]</scope>
    <source>
        <strain evidence="2 3">Y6</strain>
    </source>
</reference>
<evidence type="ECO:0000313" key="3">
    <source>
        <dbReference type="Proteomes" id="UP000238877"/>
    </source>
</evidence>
<dbReference type="EMBL" id="PPDF01000002">
    <property type="protein sequence ID" value="PQL26027.1"/>
    <property type="molecule type" value="Genomic_DNA"/>
</dbReference>
<protein>
    <submittedName>
        <fullName evidence="2">Uncharacterized protein</fullName>
    </submittedName>
</protein>
<accession>A0A2S7ZSA0</accession>
<gene>
    <name evidence="2" type="ORF">VTHSUH11_00820</name>
</gene>
<evidence type="ECO:0000256" key="1">
    <source>
        <dbReference type="SAM" id="SignalP"/>
    </source>
</evidence>
<feature type="chain" id="PRO_5015573327" evidence="1">
    <location>
        <begin position="22"/>
        <end position="198"/>
    </location>
</feature>
<feature type="signal peptide" evidence="1">
    <location>
        <begin position="1"/>
        <end position="21"/>
    </location>
</feature>
<evidence type="ECO:0000313" key="2">
    <source>
        <dbReference type="EMBL" id="PQL26027.1"/>
    </source>
</evidence>
<sequence>MIKRFLILFIMMLSITMTAGAISLQELQSSPNFKLVSYKEYPSETSSYVERFYSFIDLNSIRIVEYNPPKYTLQCTNYMVFDYTAGPEIKESEMTIYYDLNYSLATLIHANREKQPNASLVDVIETAERESGLVIKSKPLNTYQLNGDIWYPENRSNHLDREWKGSIDRSRGYQVIYDNADALFKAVYLQHFDDILIQ</sequence>
<keyword evidence="1" id="KW-0732">Signal</keyword>
<proteinExistence type="predicted"/>
<dbReference type="STRING" id="1110546.GCA_001078375_01490"/>
<dbReference type="AlphaFoldDB" id="A0A2S7ZSA0"/>
<name>A0A2S7ZSA0_9FIRM</name>
<dbReference type="RefSeq" id="WP_059363581.1">
    <property type="nucleotide sequence ID" value="NZ_BBXI01000016.1"/>
</dbReference>
<dbReference type="Proteomes" id="UP000238877">
    <property type="component" value="Unassembled WGS sequence"/>
</dbReference>
<comment type="caution">
    <text evidence="2">The sequence shown here is derived from an EMBL/GenBank/DDBJ whole genome shotgun (WGS) entry which is preliminary data.</text>
</comment>
<organism evidence="2 3">
    <name type="scientific">Veillonella tobetsuensis</name>
    <dbReference type="NCBI Taxonomy" id="1110546"/>
    <lineage>
        <taxon>Bacteria</taxon>
        <taxon>Bacillati</taxon>
        <taxon>Bacillota</taxon>
        <taxon>Negativicutes</taxon>
        <taxon>Veillonellales</taxon>
        <taxon>Veillonellaceae</taxon>
        <taxon>Veillonella</taxon>
    </lineage>
</organism>